<evidence type="ECO:0000256" key="11">
    <source>
        <dbReference type="ARBA" id="ARBA00036904"/>
    </source>
</evidence>
<dbReference type="SUPFAM" id="SSF55811">
    <property type="entry name" value="Nudix"/>
    <property type="match status" value="1"/>
</dbReference>
<protein>
    <recommendedName>
        <fullName evidence="13">8-oxo-dGTP diphosphatase</fullName>
        <ecNumber evidence="12">3.6.1.55</ecNumber>
    </recommendedName>
    <alternativeName>
        <fullName evidence="16">7,8-dihydro-8-oxoguanine-triphosphatase</fullName>
    </alternativeName>
    <alternativeName>
        <fullName evidence="15">Mutator protein MutT</fullName>
    </alternativeName>
    <alternativeName>
        <fullName evidence="14">dGTP pyrophosphohydrolase</fullName>
    </alternativeName>
</protein>
<dbReference type="SUPFAM" id="SSF51391">
    <property type="entry name" value="Thiamin phosphate synthase"/>
    <property type="match status" value="1"/>
</dbReference>
<evidence type="ECO:0000256" key="9">
    <source>
        <dbReference type="ARBA" id="ARBA00023204"/>
    </source>
</evidence>
<keyword evidence="4" id="KW-0235">DNA replication</keyword>
<evidence type="ECO:0000256" key="6">
    <source>
        <dbReference type="ARBA" id="ARBA00022763"/>
    </source>
</evidence>
<dbReference type="EC" id="3.6.1.55" evidence="12"/>
<dbReference type="Proteomes" id="UP001460888">
    <property type="component" value="Unassembled WGS sequence"/>
</dbReference>
<dbReference type="NCBIfam" id="NF006530">
    <property type="entry name" value="PRK08999.1"/>
    <property type="match status" value="1"/>
</dbReference>
<dbReference type="InterPro" id="IPR020084">
    <property type="entry name" value="NUDIX_hydrolase_CS"/>
</dbReference>
<name>A0ABV2AYR2_9GAMM</name>
<dbReference type="InterPro" id="IPR015797">
    <property type="entry name" value="NUDIX_hydrolase-like_dom_sf"/>
</dbReference>
<accession>A0ABV2AYR2</accession>
<keyword evidence="19" id="KW-1185">Reference proteome</keyword>
<keyword evidence="3" id="KW-0515">Mutator protein</keyword>
<dbReference type="InterPro" id="IPR013785">
    <property type="entry name" value="Aldolase_TIM"/>
</dbReference>
<evidence type="ECO:0000256" key="7">
    <source>
        <dbReference type="ARBA" id="ARBA00022801"/>
    </source>
</evidence>
<dbReference type="Gene3D" id="3.90.79.10">
    <property type="entry name" value="Nucleoside Triphosphate Pyrophosphohydrolase"/>
    <property type="match status" value="1"/>
</dbReference>
<sequence length="324" mass="34657">MDSAQSAKPPIDIAVGILVDARHRLLIAQRRPGTPGAGFWEFPGGKREGDEPMADCLARELAEEIGVRDCQGETIIRFAHAKGERPVRLHVSRIDAWQGEPEGLEGQELTWVSREELRDYTLLPATDVILNALDLPDRYAITPARSAAEPDAWQAQFDVLLGSGITLLRLRDQGIDDAAYQALASEVIPAAHAQGVRVLVDRSFELCRAVGADGLHWSVARLLQKGRPNLGPGQLLAVSAHTDRDLAMAADRGADFAVLSPVAATATHPGAVPLGWDGWAAARGDHALPVYALGGLGSDDLDVAARHNAQGVAAIRGFWPASRV</sequence>
<evidence type="ECO:0000256" key="4">
    <source>
        <dbReference type="ARBA" id="ARBA00022705"/>
    </source>
</evidence>
<evidence type="ECO:0000313" key="18">
    <source>
        <dbReference type="EMBL" id="MES1928283.1"/>
    </source>
</evidence>
<evidence type="ECO:0000256" key="10">
    <source>
        <dbReference type="ARBA" id="ARBA00035861"/>
    </source>
</evidence>
<evidence type="ECO:0000256" key="3">
    <source>
        <dbReference type="ARBA" id="ARBA00022457"/>
    </source>
</evidence>
<dbReference type="PROSITE" id="PS51462">
    <property type="entry name" value="NUDIX"/>
    <property type="match status" value="1"/>
</dbReference>
<comment type="catalytic activity">
    <reaction evidence="10">
        <text>8-oxo-dGTP + H2O = 8-oxo-dGMP + diphosphate + H(+)</text>
        <dbReference type="Rhea" id="RHEA:31575"/>
        <dbReference type="ChEBI" id="CHEBI:15377"/>
        <dbReference type="ChEBI" id="CHEBI:15378"/>
        <dbReference type="ChEBI" id="CHEBI:33019"/>
        <dbReference type="ChEBI" id="CHEBI:63224"/>
        <dbReference type="ChEBI" id="CHEBI:77896"/>
        <dbReference type="EC" id="3.6.1.55"/>
    </reaction>
</comment>
<evidence type="ECO:0000313" key="19">
    <source>
        <dbReference type="Proteomes" id="UP001460888"/>
    </source>
</evidence>
<evidence type="ECO:0000256" key="13">
    <source>
        <dbReference type="ARBA" id="ARBA00040794"/>
    </source>
</evidence>
<keyword evidence="7" id="KW-0378">Hydrolase</keyword>
<dbReference type="Gene3D" id="3.20.20.70">
    <property type="entry name" value="Aldolase class I"/>
    <property type="match status" value="1"/>
</dbReference>
<evidence type="ECO:0000256" key="5">
    <source>
        <dbReference type="ARBA" id="ARBA00022723"/>
    </source>
</evidence>
<evidence type="ECO:0000259" key="17">
    <source>
        <dbReference type="PROSITE" id="PS51462"/>
    </source>
</evidence>
<keyword evidence="5" id="KW-0479">Metal-binding</keyword>
<evidence type="ECO:0000256" key="15">
    <source>
        <dbReference type="ARBA" id="ARBA00041979"/>
    </source>
</evidence>
<evidence type="ECO:0000256" key="1">
    <source>
        <dbReference type="ARBA" id="ARBA00001946"/>
    </source>
</evidence>
<dbReference type="CDD" id="cd00564">
    <property type="entry name" value="TMP_TenI"/>
    <property type="match status" value="1"/>
</dbReference>
<dbReference type="RefSeq" id="WP_353109253.1">
    <property type="nucleotide sequence ID" value="NZ_APND01000001.1"/>
</dbReference>
<dbReference type="PROSITE" id="PS00893">
    <property type="entry name" value="NUDIX_BOX"/>
    <property type="match status" value="1"/>
</dbReference>
<dbReference type="EMBL" id="APND01000001">
    <property type="protein sequence ID" value="MES1928283.1"/>
    <property type="molecule type" value="Genomic_DNA"/>
</dbReference>
<dbReference type="PANTHER" id="PTHR47707:SF1">
    <property type="entry name" value="NUDIX HYDROLASE FAMILY PROTEIN"/>
    <property type="match status" value="1"/>
</dbReference>
<keyword evidence="8" id="KW-0460">Magnesium</keyword>
<evidence type="ECO:0000256" key="16">
    <source>
        <dbReference type="ARBA" id="ARBA00042798"/>
    </source>
</evidence>
<dbReference type="Pfam" id="PF02581">
    <property type="entry name" value="TMP-TENI"/>
    <property type="match status" value="1"/>
</dbReference>
<dbReference type="InterPro" id="IPR000086">
    <property type="entry name" value="NUDIX_hydrolase_dom"/>
</dbReference>
<comment type="caution">
    <text evidence="18">The sequence shown here is derived from an EMBL/GenBank/DDBJ whole genome shotgun (WGS) entry which is preliminary data.</text>
</comment>
<dbReference type="InterPro" id="IPR022998">
    <property type="entry name" value="ThiamineP_synth_TenI"/>
</dbReference>
<dbReference type="PANTHER" id="PTHR47707">
    <property type="entry name" value="8-OXO-DGTP DIPHOSPHATASE"/>
    <property type="match status" value="1"/>
</dbReference>
<reference evidence="18 19" key="1">
    <citation type="submission" date="2013-03" db="EMBL/GenBank/DDBJ databases">
        <title>Salinisphaera dokdonensis CL-ES53 Genome Sequencing.</title>
        <authorList>
            <person name="Li C."/>
            <person name="Lai Q."/>
            <person name="Shao Z."/>
        </authorList>
    </citation>
    <scope>NUCLEOTIDE SEQUENCE [LARGE SCALE GENOMIC DNA]</scope>
    <source>
        <strain evidence="18 19">CL-ES53</strain>
    </source>
</reference>
<comment type="similarity">
    <text evidence="2">Belongs to the Nudix hydrolase family.</text>
</comment>
<feature type="domain" description="Nudix hydrolase" evidence="17">
    <location>
        <begin position="10"/>
        <end position="136"/>
    </location>
</feature>
<comment type="cofactor">
    <cofactor evidence="1">
        <name>Mg(2+)</name>
        <dbReference type="ChEBI" id="CHEBI:18420"/>
    </cofactor>
</comment>
<keyword evidence="6" id="KW-0227">DNA damage</keyword>
<keyword evidence="9" id="KW-0234">DNA repair</keyword>
<proteinExistence type="inferred from homology"/>
<dbReference type="InterPro" id="IPR029119">
    <property type="entry name" value="MutY_C"/>
</dbReference>
<organism evidence="18 19">
    <name type="scientific">Salinisphaera dokdonensis CL-ES53</name>
    <dbReference type="NCBI Taxonomy" id="1304272"/>
    <lineage>
        <taxon>Bacteria</taxon>
        <taxon>Pseudomonadati</taxon>
        <taxon>Pseudomonadota</taxon>
        <taxon>Gammaproteobacteria</taxon>
        <taxon>Salinisphaerales</taxon>
        <taxon>Salinisphaeraceae</taxon>
        <taxon>Salinisphaera</taxon>
    </lineage>
</organism>
<evidence type="ECO:0000256" key="14">
    <source>
        <dbReference type="ARBA" id="ARBA00041592"/>
    </source>
</evidence>
<gene>
    <name evidence="18" type="ORF">SADO_03470</name>
</gene>
<dbReference type="CDD" id="cd03425">
    <property type="entry name" value="NUDIX_MutT_NudA_like"/>
    <property type="match status" value="1"/>
</dbReference>
<evidence type="ECO:0000256" key="2">
    <source>
        <dbReference type="ARBA" id="ARBA00005582"/>
    </source>
</evidence>
<dbReference type="InterPro" id="IPR036206">
    <property type="entry name" value="ThiamineP_synth_sf"/>
</dbReference>
<comment type="catalytic activity">
    <reaction evidence="11">
        <text>8-oxo-GTP + H2O = 8-oxo-GMP + diphosphate + H(+)</text>
        <dbReference type="Rhea" id="RHEA:67616"/>
        <dbReference type="ChEBI" id="CHEBI:15377"/>
        <dbReference type="ChEBI" id="CHEBI:15378"/>
        <dbReference type="ChEBI" id="CHEBI:33019"/>
        <dbReference type="ChEBI" id="CHEBI:143553"/>
        <dbReference type="ChEBI" id="CHEBI:145694"/>
    </reaction>
</comment>
<evidence type="ECO:0000256" key="12">
    <source>
        <dbReference type="ARBA" id="ARBA00038905"/>
    </source>
</evidence>
<dbReference type="InterPro" id="IPR047127">
    <property type="entry name" value="MutT-like"/>
</dbReference>
<evidence type="ECO:0000256" key="8">
    <source>
        <dbReference type="ARBA" id="ARBA00022842"/>
    </source>
</evidence>
<dbReference type="Pfam" id="PF14815">
    <property type="entry name" value="NUDIX_4"/>
    <property type="match status" value="1"/>
</dbReference>